<dbReference type="PhylomeDB" id="B4NU56"/>
<gene>
    <name evidence="1" type="primary">Dsim\GD17859</name>
    <name evidence="1" type="ORF">Dsim_GD17859</name>
</gene>
<evidence type="ECO:0000313" key="2">
    <source>
        <dbReference type="Proteomes" id="UP000000304"/>
    </source>
</evidence>
<accession>B4NU56</accession>
<dbReference type="EMBL" id="CH983668">
    <property type="protein sequence ID" value="EDX16503.1"/>
    <property type="molecule type" value="Genomic_DNA"/>
</dbReference>
<name>B4NU56_DROSI</name>
<dbReference type="HOGENOM" id="CLU_2963283_0_0_1"/>
<protein>
    <submittedName>
        <fullName evidence="1">GD17859</fullName>
    </submittedName>
</protein>
<sequence length="67" mass="6830">MDSLAQKRGLVHQLLGNAAHVHAGAANAPLGAQSGRGLNVIQTGHTGSIEDRLLGAGPGQLIRLQSK</sequence>
<proteinExistence type="predicted"/>
<organism evidence="1 2">
    <name type="scientific">Drosophila simulans</name>
    <name type="common">Fruit fly</name>
    <dbReference type="NCBI Taxonomy" id="7240"/>
    <lineage>
        <taxon>Eukaryota</taxon>
        <taxon>Metazoa</taxon>
        <taxon>Ecdysozoa</taxon>
        <taxon>Arthropoda</taxon>
        <taxon>Hexapoda</taxon>
        <taxon>Insecta</taxon>
        <taxon>Pterygota</taxon>
        <taxon>Neoptera</taxon>
        <taxon>Endopterygota</taxon>
        <taxon>Diptera</taxon>
        <taxon>Brachycera</taxon>
        <taxon>Muscomorpha</taxon>
        <taxon>Ephydroidea</taxon>
        <taxon>Drosophilidae</taxon>
        <taxon>Drosophila</taxon>
        <taxon>Sophophora</taxon>
    </lineage>
</organism>
<evidence type="ECO:0000313" key="1">
    <source>
        <dbReference type="EMBL" id="EDX16503.1"/>
    </source>
</evidence>
<dbReference type="Proteomes" id="UP000000304">
    <property type="component" value="Unassembled WGS sequence"/>
</dbReference>
<keyword evidence="2" id="KW-1185">Reference proteome</keyword>
<reference evidence="1 2" key="1">
    <citation type="journal article" date="2007" name="Nature">
        <title>Evolution of genes and genomes on the Drosophila phylogeny.</title>
        <authorList>
            <consortium name="Drosophila 12 Genomes Consortium"/>
            <person name="Clark A.G."/>
            <person name="Eisen M.B."/>
            <person name="Smith D.R."/>
            <person name="Bergman C.M."/>
            <person name="Oliver B."/>
            <person name="Markow T.A."/>
            <person name="Kaufman T.C."/>
            <person name="Kellis M."/>
            <person name="Gelbart W."/>
            <person name="Iyer V.N."/>
            <person name="Pollard D.A."/>
            <person name="Sackton T.B."/>
            <person name="Larracuente A.M."/>
            <person name="Singh N.D."/>
            <person name="Abad J.P."/>
            <person name="Abt D.N."/>
            <person name="Adryan B."/>
            <person name="Aguade M."/>
            <person name="Akashi H."/>
            <person name="Anderson W.W."/>
            <person name="Aquadro C.F."/>
            <person name="Ardell D.H."/>
            <person name="Arguello R."/>
            <person name="Artieri C.G."/>
            <person name="Barbash D.A."/>
            <person name="Barker D."/>
            <person name="Barsanti P."/>
            <person name="Batterham P."/>
            <person name="Batzoglou S."/>
            <person name="Begun D."/>
            <person name="Bhutkar A."/>
            <person name="Blanco E."/>
            <person name="Bosak S.A."/>
            <person name="Bradley R.K."/>
            <person name="Brand A.D."/>
            <person name="Brent M.R."/>
            <person name="Brooks A.N."/>
            <person name="Brown R.H."/>
            <person name="Butlin R.K."/>
            <person name="Caggese C."/>
            <person name="Calvi B.R."/>
            <person name="Bernardo de Carvalho A."/>
            <person name="Caspi A."/>
            <person name="Castrezana S."/>
            <person name="Celniker S.E."/>
            <person name="Chang J.L."/>
            <person name="Chapple C."/>
            <person name="Chatterji S."/>
            <person name="Chinwalla A."/>
            <person name="Civetta A."/>
            <person name="Clifton S.W."/>
            <person name="Comeron J.M."/>
            <person name="Costello J.C."/>
            <person name="Coyne J.A."/>
            <person name="Daub J."/>
            <person name="David R.G."/>
            <person name="Delcher A.L."/>
            <person name="Delehaunty K."/>
            <person name="Do C.B."/>
            <person name="Ebling H."/>
            <person name="Edwards K."/>
            <person name="Eickbush T."/>
            <person name="Evans J.D."/>
            <person name="Filipski A."/>
            <person name="Findeiss S."/>
            <person name="Freyhult E."/>
            <person name="Fulton L."/>
            <person name="Fulton R."/>
            <person name="Garcia A.C."/>
            <person name="Gardiner A."/>
            <person name="Garfield D.A."/>
            <person name="Garvin B.E."/>
            <person name="Gibson G."/>
            <person name="Gilbert D."/>
            <person name="Gnerre S."/>
            <person name="Godfrey J."/>
            <person name="Good R."/>
            <person name="Gotea V."/>
            <person name="Gravely B."/>
            <person name="Greenberg A.J."/>
            <person name="Griffiths-Jones S."/>
            <person name="Gross S."/>
            <person name="Guigo R."/>
            <person name="Gustafson E.A."/>
            <person name="Haerty W."/>
            <person name="Hahn M.W."/>
            <person name="Halligan D.L."/>
            <person name="Halpern A.L."/>
            <person name="Halter G.M."/>
            <person name="Han M.V."/>
            <person name="Heger A."/>
            <person name="Hillier L."/>
            <person name="Hinrichs A.S."/>
            <person name="Holmes I."/>
            <person name="Hoskins R.A."/>
            <person name="Hubisz M.J."/>
            <person name="Hultmark D."/>
            <person name="Huntley M.A."/>
            <person name="Jaffe D.B."/>
            <person name="Jagadeeshan S."/>
            <person name="Jeck W.R."/>
            <person name="Johnson J."/>
            <person name="Jones C.D."/>
            <person name="Jordan W.C."/>
            <person name="Karpen G.H."/>
            <person name="Kataoka E."/>
            <person name="Keightley P.D."/>
            <person name="Kheradpour P."/>
            <person name="Kirkness E.F."/>
            <person name="Koerich L.B."/>
            <person name="Kristiansen K."/>
            <person name="Kudrna D."/>
            <person name="Kulathinal R.J."/>
            <person name="Kumar S."/>
            <person name="Kwok R."/>
            <person name="Lander E."/>
            <person name="Langley C.H."/>
            <person name="Lapoint R."/>
            <person name="Lazzaro B.P."/>
            <person name="Lee S.J."/>
            <person name="Levesque L."/>
            <person name="Li R."/>
            <person name="Lin C.F."/>
            <person name="Lin M.F."/>
            <person name="Lindblad-Toh K."/>
            <person name="Llopart A."/>
            <person name="Long M."/>
            <person name="Low L."/>
            <person name="Lozovsky E."/>
            <person name="Lu J."/>
            <person name="Luo M."/>
            <person name="Machado C.A."/>
            <person name="Makalowski W."/>
            <person name="Marzo M."/>
            <person name="Matsuda M."/>
            <person name="Matzkin L."/>
            <person name="McAllister B."/>
            <person name="McBride C.S."/>
            <person name="McKernan B."/>
            <person name="McKernan K."/>
            <person name="Mendez-Lago M."/>
            <person name="Minx P."/>
            <person name="Mollenhauer M.U."/>
            <person name="Montooth K."/>
            <person name="Mount S.M."/>
            <person name="Mu X."/>
            <person name="Myers E."/>
            <person name="Negre B."/>
            <person name="Newfeld S."/>
            <person name="Nielsen R."/>
            <person name="Noor M.A."/>
            <person name="O'Grady P."/>
            <person name="Pachter L."/>
            <person name="Papaceit M."/>
            <person name="Parisi M.J."/>
            <person name="Parisi M."/>
            <person name="Parts L."/>
            <person name="Pedersen J.S."/>
            <person name="Pesole G."/>
            <person name="Phillippy A.M."/>
            <person name="Ponting C.P."/>
            <person name="Pop M."/>
            <person name="Porcelli D."/>
            <person name="Powell J.R."/>
            <person name="Prohaska S."/>
            <person name="Pruitt K."/>
            <person name="Puig M."/>
            <person name="Quesneville H."/>
            <person name="Ram K.R."/>
            <person name="Rand D."/>
            <person name="Rasmussen M.D."/>
            <person name="Reed L.K."/>
            <person name="Reenan R."/>
            <person name="Reily A."/>
            <person name="Remington K.A."/>
            <person name="Rieger T.T."/>
            <person name="Ritchie M.G."/>
            <person name="Robin C."/>
            <person name="Rogers Y.H."/>
            <person name="Rohde C."/>
            <person name="Rozas J."/>
            <person name="Rubenfield M.J."/>
            <person name="Ruiz A."/>
            <person name="Russo S."/>
            <person name="Salzberg S.L."/>
            <person name="Sanchez-Gracia A."/>
            <person name="Saranga D.J."/>
            <person name="Sato H."/>
            <person name="Schaeffer S.W."/>
            <person name="Schatz M.C."/>
            <person name="Schlenke T."/>
            <person name="Schwartz R."/>
            <person name="Segarra C."/>
            <person name="Singh R.S."/>
            <person name="Sirot L."/>
            <person name="Sirota M."/>
            <person name="Sisneros N.B."/>
            <person name="Smith C.D."/>
            <person name="Smith T.F."/>
            <person name="Spieth J."/>
            <person name="Stage D.E."/>
            <person name="Stark A."/>
            <person name="Stephan W."/>
            <person name="Strausberg R.L."/>
            <person name="Strempel S."/>
            <person name="Sturgill D."/>
            <person name="Sutton G."/>
            <person name="Sutton G.G."/>
            <person name="Tao W."/>
            <person name="Teichmann S."/>
            <person name="Tobari Y.N."/>
            <person name="Tomimura Y."/>
            <person name="Tsolas J.M."/>
            <person name="Valente V.L."/>
            <person name="Venter E."/>
            <person name="Venter J.C."/>
            <person name="Vicario S."/>
            <person name="Vieira F.G."/>
            <person name="Vilella A.J."/>
            <person name="Villasante A."/>
            <person name="Walenz B."/>
            <person name="Wang J."/>
            <person name="Wasserman M."/>
            <person name="Watts T."/>
            <person name="Wilson D."/>
            <person name="Wilson R.K."/>
            <person name="Wing R.A."/>
            <person name="Wolfner M.F."/>
            <person name="Wong A."/>
            <person name="Wong G.K."/>
            <person name="Wu C.I."/>
            <person name="Wu G."/>
            <person name="Yamamoto D."/>
            <person name="Yang H.P."/>
            <person name="Yang S.P."/>
            <person name="Yorke J.A."/>
            <person name="Yoshida K."/>
            <person name="Zdobnov E."/>
            <person name="Zhang P."/>
            <person name="Zhang Y."/>
            <person name="Zimin A.V."/>
            <person name="Baldwin J."/>
            <person name="Abdouelleil A."/>
            <person name="Abdulkadir J."/>
            <person name="Abebe A."/>
            <person name="Abera B."/>
            <person name="Abreu J."/>
            <person name="Acer S.C."/>
            <person name="Aftuck L."/>
            <person name="Alexander A."/>
            <person name="An P."/>
            <person name="Anderson E."/>
            <person name="Anderson S."/>
            <person name="Arachi H."/>
            <person name="Azer M."/>
            <person name="Bachantsang P."/>
            <person name="Barry A."/>
            <person name="Bayul T."/>
            <person name="Berlin A."/>
            <person name="Bessette D."/>
            <person name="Bloom T."/>
            <person name="Blye J."/>
            <person name="Boguslavskiy L."/>
            <person name="Bonnet C."/>
            <person name="Boukhgalter B."/>
            <person name="Bourzgui I."/>
            <person name="Brown A."/>
            <person name="Cahill P."/>
            <person name="Channer S."/>
            <person name="Cheshatsang Y."/>
            <person name="Chuda L."/>
            <person name="Citroen M."/>
            <person name="Collymore A."/>
            <person name="Cooke P."/>
            <person name="Costello M."/>
            <person name="D'Aco K."/>
            <person name="Daza R."/>
            <person name="De Haan G."/>
            <person name="DeGray S."/>
            <person name="DeMaso C."/>
            <person name="Dhargay N."/>
            <person name="Dooley K."/>
            <person name="Dooley E."/>
            <person name="Doricent M."/>
            <person name="Dorje P."/>
            <person name="Dorjee K."/>
            <person name="Dupes A."/>
            <person name="Elong R."/>
            <person name="Falk J."/>
            <person name="Farina A."/>
            <person name="Faro S."/>
            <person name="Ferguson D."/>
            <person name="Fisher S."/>
            <person name="Foley C.D."/>
            <person name="Franke A."/>
            <person name="Friedrich D."/>
            <person name="Gadbois L."/>
            <person name="Gearin G."/>
            <person name="Gearin C.R."/>
            <person name="Giannoukos G."/>
            <person name="Goode T."/>
            <person name="Graham J."/>
            <person name="Grandbois E."/>
            <person name="Grewal S."/>
            <person name="Gyaltsen K."/>
            <person name="Hafez N."/>
            <person name="Hagos B."/>
            <person name="Hall J."/>
            <person name="Henson C."/>
            <person name="Hollinger A."/>
            <person name="Honan T."/>
            <person name="Huard M.D."/>
            <person name="Hughes L."/>
            <person name="Hurhula B."/>
            <person name="Husby M.E."/>
            <person name="Kamat A."/>
            <person name="Kanga B."/>
            <person name="Kashin S."/>
            <person name="Khazanovich D."/>
            <person name="Kisner P."/>
            <person name="Lance K."/>
            <person name="Lara M."/>
            <person name="Lee W."/>
            <person name="Lennon N."/>
            <person name="Letendre F."/>
            <person name="LeVine R."/>
            <person name="Lipovsky A."/>
            <person name="Liu X."/>
            <person name="Liu J."/>
            <person name="Liu S."/>
            <person name="Lokyitsang T."/>
            <person name="Lokyitsang Y."/>
            <person name="Lubonja R."/>
            <person name="Lui A."/>
            <person name="MacDonald P."/>
            <person name="Magnisalis V."/>
            <person name="Maru K."/>
            <person name="Matthews C."/>
            <person name="McCusker W."/>
            <person name="McDonough S."/>
            <person name="Mehta T."/>
            <person name="Meldrim J."/>
            <person name="Meneus L."/>
            <person name="Mihai O."/>
            <person name="Mihalev A."/>
            <person name="Mihova T."/>
            <person name="Mittelman R."/>
            <person name="Mlenga V."/>
            <person name="Montmayeur A."/>
            <person name="Mulrain L."/>
            <person name="Navidi A."/>
            <person name="Naylor J."/>
            <person name="Negash T."/>
            <person name="Nguyen T."/>
            <person name="Nguyen N."/>
            <person name="Nicol R."/>
            <person name="Norbu C."/>
            <person name="Norbu N."/>
            <person name="Novod N."/>
            <person name="O'Neill B."/>
            <person name="Osman S."/>
            <person name="Markiewicz E."/>
            <person name="Oyono O.L."/>
            <person name="Patti C."/>
            <person name="Phunkhang P."/>
            <person name="Pierre F."/>
            <person name="Priest M."/>
            <person name="Raghuraman S."/>
            <person name="Rege F."/>
            <person name="Reyes R."/>
            <person name="Rise C."/>
            <person name="Rogov P."/>
            <person name="Ross K."/>
            <person name="Ryan E."/>
            <person name="Settipalli S."/>
            <person name="Shea T."/>
            <person name="Sherpa N."/>
            <person name="Shi L."/>
            <person name="Shih D."/>
            <person name="Sparrow T."/>
            <person name="Spaulding J."/>
            <person name="Stalker J."/>
            <person name="Stange-Thomann N."/>
            <person name="Stavropoulos S."/>
            <person name="Stone C."/>
            <person name="Strader C."/>
            <person name="Tesfaye S."/>
            <person name="Thomson T."/>
            <person name="Thoulutsang Y."/>
            <person name="Thoulutsang D."/>
            <person name="Topham K."/>
            <person name="Topping I."/>
            <person name="Tsamla T."/>
            <person name="Vassiliev H."/>
            <person name="Vo A."/>
            <person name="Wangchuk T."/>
            <person name="Wangdi T."/>
            <person name="Weiand M."/>
            <person name="Wilkinson J."/>
            <person name="Wilson A."/>
            <person name="Yadav S."/>
            <person name="Young G."/>
            <person name="Yu Q."/>
            <person name="Zembek L."/>
            <person name="Zhong D."/>
            <person name="Zimmer A."/>
            <person name="Zwirko Z."/>
            <person name="Jaffe D.B."/>
            <person name="Alvarez P."/>
            <person name="Brockman W."/>
            <person name="Butler J."/>
            <person name="Chin C."/>
            <person name="Gnerre S."/>
            <person name="Grabherr M."/>
            <person name="Kleber M."/>
            <person name="Mauceli E."/>
            <person name="MacCallum I."/>
        </authorList>
    </citation>
    <scope>NUCLEOTIDE SEQUENCE [LARGE SCALE GENOMIC DNA]</scope>
    <source>
        <strain evidence="2">white501</strain>
    </source>
</reference>
<dbReference type="AlphaFoldDB" id="B4NU56"/>